<evidence type="ECO:0000313" key="3">
    <source>
        <dbReference type="EMBL" id="SDM21970.1"/>
    </source>
</evidence>
<dbReference type="OrthoDB" id="9770183at2"/>
<dbReference type="SUPFAM" id="SSF56601">
    <property type="entry name" value="beta-lactamase/transpeptidase-like"/>
    <property type="match status" value="1"/>
</dbReference>
<evidence type="ECO:0000256" key="1">
    <source>
        <dbReference type="ARBA" id="ARBA00022801"/>
    </source>
</evidence>
<protein>
    <submittedName>
        <fullName evidence="3">CubicO group peptidase, beta-lactamase class C family</fullName>
    </submittedName>
</protein>
<keyword evidence="4" id="KW-1185">Reference proteome</keyword>
<dbReference type="PANTHER" id="PTHR43283:SF11">
    <property type="entry name" value="BETA-LACTAMASE-RELATED DOMAIN-CONTAINING PROTEIN"/>
    <property type="match status" value="1"/>
</dbReference>
<sequence length="357" mass="40406">MDEIDRIFERFLQRKFFSGGVCSISIDGQIVFLKAYGKADLVKNSDTEPNTLFDLASITKIFTTTIILQLITRKKISLSTPLKNCLPITSRNTTLANITISQLLTHTSGLKAWHPFYTNLPNDNFFEVLEEIDLIEKNSEEVIYSDLNFMLLGEVIKEQLHEDLETIISQHIGKPLELSSLTYQPSNRFTIAVTEFGNRTEMKMCEERNLRFEGWRSLHYPISGEVNDGNAYYFFSGKSGHAGLFSNIEDLMKLGDLYVKGGAYKGKQLISKELIDQSLNQQVPNRGLGWEVNGIFPEGAGHTGFTGTSIWVVPEKKLTVGILTNRLHVEKPKNINPFRKDIVETVLSNYEKLKGDL</sequence>
<dbReference type="PANTHER" id="PTHR43283">
    <property type="entry name" value="BETA-LACTAMASE-RELATED"/>
    <property type="match status" value="1"/>
</dbReference>
<dbReference type="EMBL" id="FNHF01000002">
    <property type="protein sequence ID" value="SDM21970.1"/>
    <property type="molecule type" value="Genomic_DNA"/>
</dbReference>
<dbReference type="Proteomes" id="UP000182347">
    <property type="component" value="Unassembled WGS sequence"/>
</dbReference>
<dbReference type="AlphaFoldDB" id="A0A1G9RFY4"/>
<dbReference type="Gene3D" id="3.40.710.10">
    <property type="entry name" value="DD-peptidase/beta-lactamase superfamily"/>
    <property type="match status" value="1"/>
</dbReference>
<reference evidence="4" key="1">
    <citation type="submission" date="2016-10" db="EMBL/GenBank/DDBJ databases">
        <authorList>
            <person name="Varghese N."/>
            <person name="Submissions S."/>
        </authorList>
    </citation>
    <scope>NUCLEOTIDE SEQUENCE [LARGE SCALE GENOMIC DNA]</scope>
    <source>
        <strain evidence="4">CGMCC 1.6199</strain>
    </source>
</reference>
<dbReference type="Pfam" id="PF00144">
    <property type="entry name" value="Beta-lactamase"/>
    <property type="match status" value="1"/>
</dbReference>
<dbReference type="GO" id="GO:0016787">
    <property type="term" value="F:hydrolase activity"/>
    <property type="evidence" value="ECO:0007669"/>
    <property type="project" value="UniProtKB-KW"/>
</dbReference>
<organism evidence="3 4">
    <name type="scientific">Sediminibacillus halophilus</name>
    <dbReference type="NCBI Taxonomy" id="482461"/>
    <lineage>
        <taxon>Bacteria</taxon>
        <taxon>Bacillati</taxon>
        <taxon>Bacillota</taxon>
        <taxon>Bacilli</taxon>
        <taxon>Bacillales</taxon>
        <taxon>Bacillaceae</taxon>
        <taxon>Sediminibacillus</taxon>
    </lineage>
</organism>
<keyword evidence="1" id="KW-0378">Hydrolase</keyword>
<evidence type="ECO:0000313" key="4">
    <source>
        <dbReference type="Proteomes" id="UP000182347"/>
    </source>
</evidence>
<dbReference type="InterPro" id="IPR001466">
    <property type="entry name" value="Beta-lactam-related"/>
</dbReference>
<name>A0A1G9RFY4_9BACI</name>
<accession>A0A1G9RFY4</accession>
<dbReference type="InterPro" id="IPR012338">
    <property type="entry name" value="Beta-lactam/transpept-like"/>
</dbReference>
<dbReference type="InterPro" id="IPR050789">
    <property type="entry name" value="Diverse_Enzym_Activities"/>
</dbReference>
<dbReference type="RefSeq" id="WP_074598634.1">
    <property type="nucleotide sequence ID" value="NZ_FNHF01000002.1"/>
</dbReference>
<feature type="domain" description="Beta-lactamase-related" evidence="2">
    <location>
        <begin position="4"/>
        <end position="333"/>
    </location>
</feature>
<gene>
    <name evidence="3" type="ORF">SAMN05216244_1968</name>
</gene>
<proteinExistence type="predicted"/>
<dbReference type="STRING" id="482461.SAMN05216244_1968"/>
<evidence type="ECO:0000259" key="2">
    <source>
        <dbReference type="Pfam" id="PF00144"/>
    </source>
</evidence>